<evidence type="ECO:0000256" key="3">
    <source>
        <dbReference type="ARBA" id="ARBA00023082"/>
    </source>
</evidence>
<feature type="domain" description="RNA polymerase sigma factor 70 region 4 type 2" evidence="5">
    <location>
        <begin position="125"/>
        <end position="176"/>
    </location>
</feature>
<dbReference type="InterPro" id="IPR036388">
    <property type="entry name" value="WH-like_DNA-bd_sf"/>
</dbReference>
<protein>
    <submittedName>
        <fullName evidence="6">RNA polymerase sigma-70 factor, ECF subfamily</fullName>
    </submittedName>
</protein>
<dbReference type="GO" id="GO:0016987">
    <property type="term" value="F:sigma factor activity"/>
    <property type="evidence" value="ECO:0007669"/>
    <property type="project" value="UniProtKB-KW"/>
</dbReference>
<dbReference type="PANTHER" id="PTHR43133">
    <property type="entry name" value="RNA POLYMERASE ECF-TYPE SIGMA FACTO"/>
    <property type="match status" value="1"/>
</dbReference>
<proteinExistence type="inferred from homology"/>
<dbReference type="PANTHER" id="PTHR43133:SF46">
    <property type="entry name" value="RNA POLYMERASE SIGMA-70 FACTOR ECF SUBFAMILY"/>
    <property type="match status" value="1"/>
</dbReference>
<evidence type="ECO:0000256" key="4">
    <source>
        <dbReference type="ARBA" id="ARBA00023163"/>
    </source>
</evidence>
<dbReference type="Proteomes" id="UP000198984">
    <property type="component" value="Unassembled WGS sequence"/>
</dbReference>
<keyword evidence="3" id="KW-0731">Sigma factor</keyword>
<evidence type="ECO:0000313" key="6">
    <source>
        <dbReference type="EMBL" id="SEN45088.1"/>
    </source>
</evidence>
<name>A0A1H8GP88_9BACT</name>
<dbReference type="NCBIfam" id="TIGR02937">
    <property type="entry name" value="sigma70-ECF"/>
    <property type="match status" value="1"/>
</dbReference>
<dbReference type="STRING" id="573321.SAMN04488505_110186"/>
<accession>A0A1H8GP88</accession>
<reference evidence="6 7" key="1">
    <citation type="submission" date="2016-10" db="EMBL/GenBank/DDBJ databases">
        <authorList>
            <person name="de Groot N.N."/>
        </authorList>
    </citation>
    <scope>NUCLEOTIDE SEQUENCE [LARGE SCALE GENOMIC DNA]</scope>
    <source>
        <strain evidence="6 7">DSM 21039</strain>
    </source>
</reference>
<dbReference type="RefSeq" id="WP_089919853.1">
    <property type="nucleotide sequence ID" value="NZ_FOBB01000010.1"/>
</dbReference>
<comment type="similarity">
    <text evidence="1">Belongs to the sigma-70 factor family. ECF subfamily.</text>
</comment>
<evidence type="ECO:0000259" key="5">
    <source>
        <dbReference type="Pfam" id="PF08281"/>
    </source>
</evidence>
<dbReference type="InterPro" id="IPR013324">
    <property type="entry name" value="RNA_pol_sigma_r3/r4-like"/>
</dbReference>
<dbReference type="SUPFAM" id="SSF88659">
    <property type="entry name" value="Sigma3 and sigma4 domains of RNA polymerase sigma factors"/>
    <property type="match status" value="1"/>
</dbReference>
<evidence type="ECO:0000256" key="1">
    <source>
        <dbReference type="ARBA" id="ARBA00010641"/>
    </source>
</evidence>
<dbReference type="GO" id="GO:0003677">
    <property type="term" value="F:DNA binding"/>
    <property type="evidence" value="ECO:0007669"/>
    <property type="project" value="InterPro"/>
</dbReference>
<dbReference type="OrthoDB" id="665981at2"/>
<gene>
    <name evidence="6" type="ORF">SAMN04488505_110186</name>
</gene>
<keyword evidence="4" id="KW-0804">Transcription</keyword>
<dbReference type="InterPro" id="IPR014284">
    <property type="entry name" value="RNA_pol_sigma-70_dom"/>
</dbReference>
<dbReference type="AlphaFoldDB" id="A0A1H8GP88"/>
<dbReference type="SUPFAM" id="SSF88946">
    <property type="entry name" value="Sigma2 domain of RNA polymerase sigma factors"/>
    <property type="match status" value="1"/>
</dbReference>
<dbReference type="EMBL" id="FOBB01000010">
    <property type="protein sequence ID" value="SEN45088.1"/>
    <property type="molecule type" value="Genomic_DNA"/>
</dbReference>
<dbReference type="Pfam" id="PF08281">
    <property type="entry name" value="Sigma70_r4_2"/>
    <property type="match status" value="1"/>
</dbReference>
<sequence>MSPRTLSDHDLWNAILQGGHSAFSILFDRYWASVYTTVYSYVKDETISKEITHDIFLNIWLKREQLQILSFSAYLRAAGRYHVYKYMKQAKAVPVTYSAALEESADLVCRNQGDENLGYLELKNNIDEHLMELPKRCREVFILSRQQHLTNDQIAGKLGISKRTVENQLTHALHHLRVMLKNISIGIFTWMLIMWVR</sequence>
<dbReference type="InterPro" id="IPR013325">
    <property type="entry name" value="RNA_pol_sigma_r2"/>
</dbReference>
<dbReference type="Gene3D" id="1.10.1740.10">
    <property type="match status" value="1"/>
</dbReference>
<keyword evidence="2" id="KW-0805">Transcription regulation</keyword>
<dbReference type="Gene3D" id="1.10.10.10">
    <property type="entry name" value="Winged helix-like DNA-binding domain superfamily/Winged helix DNA-binding domain"/>
    <property type="match status" value="1"/>
</dbReference>
<keyword evidence="7" id="KW-1185">Reference proteome</keyword>
<dbReference type="InterPro" id="IPR039425">
    <property type="entry name" value="RNA_pol_sigma-70-like"/>
</dbReference>
<dbReference type="GO" id="GO:0006352">
    <property type="term" value="P:DNA-templated transcription initiation"/>
    <property type="evidence" value="ECO:0007669"/>
    <property type="project" value="InterPro"/>
</dbReference>
<dbReference type="InterPro" id="IPR013249">
    <property type="entry name" value="RNA_pol_sigma70_r4_t2"/>
</dbReference>
<organism evidence="6 7">
    <name type="scientific">Chitinophaga rupis</name>
    <dbReference type="NCBI Taxonomy" id="573321"/>
    <lineage>
        <taxon>Bacteria</taxon>
        <taxon>Pseudomonadati</taxon>
        <taxon>Bacteroidota</taxon>
        <taxon>Chitinophagia</taxon>
        <taxon>Chitinophagales</taxon>
        <taxon>Chitinophagaceae</taxon>
        <taxon>Chitinophaga</taxon>
    </lineage>
</organism>
<evidence type="ECO:0000313" key="7">
    <source>
        <dbReference type="Proteomes" id="UP000198984"/>
    </source>
</evidence>
<evidence type="ECO:0000256" key="2">
    <source>
        <dbReference type="ARBA" id="ARBA00023015"/>
    </source>
</evidence>